<evidence type="ECO:0000313" key="1">
    <source>
        <dbReference type="EMBL" id="AMX02446.1"/>
    </source>
</evidence>
<reference evidence="2" key="1">
    <citation type="submission" date="2016-03" db="EMBL/GenBank/DDBJ databases">
        <authorList>
            <person name="Lee Y.-S."/>
            <person name="Choi Y.-L."/>
        </authorList>
    </citation>
    <scope>NUCLEOTIDE SEQUENCE [LARGE SCALE GENOMIC DNA]</scope>
    <source>
        <strain evidence="2">DAU221</strain>
    </source>
</reference>
<dbReference type="Pfam" id="PF25753">
    <property type="entry name" value="SF0329"/>
    <property type="match status" value="1"/>
</dbReference>
<keyword evidence="2" id="KW-1185">Reference proteome</keyword>
<protein>
    <submittedName>
        <fullName evidence="1">Uncharacterized protein</fullName>
    </submittedName>
</protein>
<sequence length="131" mass="15051">MCTLSFYSIEYERIDEIVAREGITPYEAQKIAHEELASEGKFNQYTYYDSLDDYCNNSIDTSMASDNVLIRCLAMLDSRLGKRRLRSQDLSNESPKVVQFYKIRCECEGMPFNKSINFALSAPDALKRAGY</sequence>
<dbReference type="InterPro" id="IPR057955">
    <property type="entry name" value="SF0329-like"/>
</dbReference>
<name>A0A143HLS6_MICTH</name>
<dbReference type="EMBL" id="CP014864">
    <property type="protein sequence ID" value="AMX02446.1"/>
    <property type="molecule type" value="Genomic_DNA"/>
</dbReference>
<proteinExistence type="predicted"/>
<accession>A0A143HLS6</accession>
<organism evidence="1 2">
    <name type="scientific">Microbulbifer thermotolerans</name>
    <dbReference type="NCBI Taxonomy" id="252514"/>
    <lineage>
        <taxon>Bacteria</taxon>
        <taxon>Pseudomonadati</taxon>
        <taxon>Pseudomonadota</taxon>
        <taxon>Gammaproteobacteria</taxon>
        <taxon>Cellvibrionales</taxon>
        <taxon>Microbulbiferaceae</taxon>
        <taxon>Microbulbifer</taxon>
    </lineage>
</organism>
<dbReference type="KEGG" id="mthd:A3224_07495"/>
<gene>
    <name evidence="1" type="ORF">A3224_07495</name>
</gene>
<dbReference type="AlphaFoldDB" id="A0A143HLS6"/>
<evidence type="ECO:0000313" key="2">
    <source>
        <dbReference type="Proteomes" id="UP000076077"/>
    </source>
</evidence>
<dbReference type="Proteomes" id="UP000076077">
    <property type="component" value="Chromosome"/>
</dbReference>